<feature type="transmembrane region" description="Helical" evidence="20">
    <location>
        <begin position="282"/>
        <end position="300"/>
    </location>
</feature>
<keyword evidence="11" id="KW-0256">Endoplasmic reticulum</keyword>
<evidence type="ECO:0000256" key="13">
    <source>
        <dbReference type="ARBA" id="ARBA00022989"/>
    </source>
</evidence>
<evidence type="ECO:0000256" key="4">
    <source>
        <dbReference type="ARBA" id="ARBA00009317"/>
    </source>
</evidence>
<comment type="cofactor">
    <cofactor evidence="1">
        <name>Mg(2+)</name>
        <dbReference type="ChEBI" id="CHEBI:18420"/>
    </cofactor>
</comment>
<feature type="transmembrane region" description="Helical" evidence="20">
    <location>
        <begin position="241"/>
        <end position="262"/>
    </location>
</feature>
<dbReference type="InterPro" id="IPR033895">
    <property type="entry name" value="GPT"/>
</dbReference>
<comment type="pathway">
    <text evidence="3">Protein modification; protein glycosylation.</text>
</comment>
<comment type="function">
    <text evidence="17">UDP-N-acetylglucosamine--dolichyl-phosphate N-acetylglucosaminephosphotransferase that operates in the biosynthetic pathway of dolichol-linked oligosaccharides, the glycan precursors employed in protein asparagine (N)-glycosylation. The assembly of dolichol-linked oligosaccharides begins on the cytosolic side of the endoplasmic reticulum membrane and finishes in its lumen. The sequential addition of sugars to dolichol pyrophosphate produces dolichol-linked oligosaccharides containing fourteen sugars, including two GlcNAcs, nine mannoses and three glucoses. Once assembled, the oligosaccharide is transferred from the lipid to nascent proteins by oligosaccharyltransferases. Catalyzes the initial step of dolichol-linked oligosaccharide biosynthesis, transfering GlcNAc-1-P from cytosolic UDP-GlcNAc onto the carrier lipid dolichyl phosphate (P-dolichol), yielding GlcNAc-P-P-dolichol embedded in the cytoplasmic leaflet of the endoplasmic reticulum membrane.</text>
</comment>
<keyword evidence="13 20" id="KW-1133">Transmembrane helix</keyword>
<evidence type="ECO:0000256" key="10">
    <source>
        <dbReference type="ARBA" id="ARBA00022723"/>
    </source>
</evidence>
<evidence type="ECO:0000256" key="5">
    <source>
        <dbReference type="ARBA" id="ARBA00013225"/>
    </source>
</evidence>
<dbReference type="EC" id="2.7.8.15" evidence="5"/>
<comment type="subcellular location">
    <subcellularLocation>
        <location evidence="2">Endoplasmic reticulum membrane</location>
        <topology evidence="2">Multi-pass membrane protein</topology>
    </subcellularLocation>
</comment>
<dbReference type="EMBL" id="LWDX02062975">
    <property type="protein sequence ID" value="OEL16462.1"/>
    <property type="molecule type" value="Genomic_DNA"/>
</dbReference>
<protein>
    <recommendedName>
        <fullName evidence="6">UDP-N-acetylglucosamine--dolichyl-phosphate N-acetylglucosaminephosphotransferase</fullName>
        <ecNumber evidence="5">2.7.8.15</ecNumber>
    </recommendedName>
    <alternativeName>
        <fullName evidence="15">GlcNAc-1-P transferase</fullName>
    </alternativeName>
    <alternativeName>
        <fullName evidence="16">N-acetylglucosamine-1-phosphate transferase</fullName>
    </alternativeName>
</protein>
<evidence type="ECO:0000256" key="15">
    <source>
        <dbReference type="ARBA" id="ARBA00029567"/>
    </source>
</evidence>
<feature type="transmembrane region" description="Helical" evidence="20">
    <location>
        <begin position="149"/>
        <end position="171"/>
    </location>
</feature>
<sequence>MAVRRRPAAAAAGDPPTQPPPGDAVAAPGEPAKEPVLRPPNLIVAAAVAVLFLAPFSYLAFVHYPLGADLRGSILKCGAMSLGGFFIVLKLIPVAARYHLRRRMFGYDINKKGLPTGEIKVPEALGLVVGIVYLVIAIIFQQFHYAEDSIWLVEYNAALASVCFMILLGFVDDVLDIPWRVKLALPTIASLPLLMAYAGGTSIIIPKPLTQYVGLTVLELGVFYKLFMLLLAVFCTNSINIHAGINGLEVGQTVVISAAVLIHNVMRIGSSTDIETQQAHEFSIYLVLPFLTTSLALLAFNWYPSIVFVGDTYTYFAGMALAVVGILGHFSETLLIFFLPQVLNFLCSVPQLFHFVPCPRHRLPRFDPQTGLLTGTKDGNLVNIFLRLFGKCSEKALCIRLLIFQVDLKCHLAADHYLTLLKFCFLTSEDLMN</sequence>
<comment type="similarity">
    <text evidence="4">Belongs to the glycosyltransferase 4 family.</text>
</comment>
<reference evidence="21 22" key="1">
    <citation type="submission" date="2016-09" db="EMBL/GenBank/DDBJ databases">
        <title>The draft genome of Dichanthelium oligosanthes: A C3 panicoid grass species.</title>
        <authorList>
            <person name="Studer A.J."/>
            <person name="Schnable J.C."/>
            <person name="Brutnell T.P."/>
        </authorList>
    </citation>
    <scope>NUCLEOTIDE SEQUENCE [LARGE SCALE GENOMIC DNA]</scope>
    <source>
        <strain evidence="22">cv. Kellogg 1175</strain>
        <tissue evidence="21">Leaf</tissue>
    </source>
</reference>
<evidence type="ECO:0000256" key="9">
    <source>
        <dbReference type="ARBA" id="ARBA00022692"/>
    </source>
</evidence>
<keyword evidence="22" id="KW-1185">Reference proteome</keyword>
<name>A0A1E5UU61_9POAL</name>
<feature type="transmembrane region" description="Helical" evidence="20">
    <location>
        <begin position="121"/>
        <end position="143"/>
    </location>
</feature>
<accession>A0A1E5UU61</accession>
<keyword evidence="10" id="KW-0479">Metal-binding</keyword>
<dbReference type="STRING" id="888268.A0A1E5UU61"/>
<evidence type="ECO:0000256" key="3">
    <source>
        <dbReference type="ARBA" id="ARBA00004922"/>
    </source>
</evidence>
<comment type="caution">
    <text evidence="21">The sequence shown here is derived from an EMBL/GenBank/DDBJ whole genome shotgun (WGS) entry which is preliminary data.</text>
</comment>
<gene>
    <name evidence="21" type="ORF">BAE44_0022518</name>
</gene>
<evidence type="ECO:0000256" key="12">
    <source>
        <dbReference type="ARBA" id="ARBA00022842"/>
    </source>
</evidence>
<dbReference type="GO" id="GO:0006488">
    <property type="term" value="P:dolichol-linked oligosaccharide biosynthetic process"/>
    <property type="evidence" value="ECO:0007669"/>
    <property type="project" value="InterPro"/>
</dbReference>
<evidence type="ECO:0000256" key="6">
    <source>
        <dbReference type="ARBA" id="ARBA00017659"/>
    </source>
</evidence>
<evidence type="ECO:0000256" key="18">
    <source>
        <dbReference type="ARBA" id="ARBA00045078"/>
    </source>
</evidence>
<organism evidence="21 22">
    <name type="scientific">Dichanthelium oligosanthes</name>
    <dbReference type="NCBI Taxonomy" id="888268"/>
    <lineage>
        <taxon>Eukaryota</taxon>
        <taxon>Viridiplantae</taxon>
        <taxon>Streptophyta</taxon>
        <taxon>Embryophyta</taxon>
        <taxon>Tracheophyta</taxon>
        <taxon>Spermatophyta</taxon>
        <taxon>Magnoliopsida</taxon>
        <taxon>Liliopsida</taxon>
        <taxon>Poales</taxon>
        <taxon>Poaceae</taxon>
        <taxon>PACMAD clade</taxon>
        <taxon>Panicoideae</taxon>
        <taxon>Panicodae</taxon>
        <taxon>Paniceae</taxon>
        <taxon>Dichantheliinae</taxon>
        <taxon>Dichanthelium</taxon>
    </lineage>
</organism>
<dbReference type="PANTHER" id="PTHR10571:SF0">
    <property type="entry name" value="UDP-N-ACETYLGLUCOSAMINE--DOLICHYL-PHOSPHATE N-ACETYLGLUCOSAMINEPHOSPHOTRANSFERASE"/>
    <property type="match status" value="1"/>
</dbReference>
<dbReference type="GO" id="GO:0005789">
    <property type="term" value="C:endoplasmic reticulum membrane"/>
    <property type="evidence" value="ECO:0007669"/>
    <property type="project" value="UniProtKB-SubCell"/>
</dbReference>
<keyword evidence="14 20" id="KW-0472">Membrane</keyword>
<feature type="transmembrane region" description="Helical" evidence="20">
    <location>
        <begin position="211"/>
        <end position="234"/>
    </location>
</feature>
<keyword evidence="8 21" id="KW-0808">Transferase</keyword>
<evidence type="ECO:0000256" key="1">
    <source>
        <dbReference type="ARBA" id="ARBA00001946"/>
    </source>
</evidence>
<evidence type="ECO:0000256" key="17">
    <source>
        <dbReference type="ARBA" id="ARBA00044717"/>
    </source>
</evidence>
<feature type="transmembrane region" description="Helical" evidence="20">
    <location>
        <begin position="183"/>
        <end position="205"/>
    </location>
</feature>
<evidence type="ECO:0000256" key="11">
    <source>
        <dbReference type="ARBA" id="ARBA00022824"/>
    </source>
</evidence>
<keyword evidence="12" id="KW-0460">Magnesium</keyword>
<proteinExistence type="inferred from homology"/>
<dbReference type="InterPro" id="IPR000715">
    <property type="entry name" value="Glycosyl_transferase_4"/>
</dbReference>
<feature type="transmembrane region" description="Helical" evidence="20">
    <location>
        <begin position="78"/>
        <end position="100"/>
    </location>
</feature>
<dbReference type="GO" id="GO:0016757">
    <property type="term" value="F:glycosyltransferase activity"/>
    <property type="evidence" value="ECO:0007669"/>
    <property type="project" value="UniProtKB-KW"/>
</dbReference>
<evidence type="ECO:0000256" key="14">
    <source>
        <dbReference type="ARBA" id="ARBA00023136"/>
    </source>
</evidence>
<dbReference type="AlphaFoldDB" id="A0A1E5UU61"/>
<evidence type="ECO:0000256" key="2">
    <source>
        <dbReference type="ARBA" id="ARBA00004477"/>
    </source>
</evidence>
<dbReference type="Proteomes" id="UP000095767">
    <property type="component" value="Unassembled WGS sequence"/>
</dbReference>
<comment type="catalytic activity">
    <reaction evidence="18">
        <text>a di-trans,poly-cis-dolichyl phosphate + UDP-N-acetyl-alpha-D-glucosamine = an N-acetyl-alpha-D-glucosaminyl-diphospho-di-trans,poly-cis-dolichol + UMP</text>
        <dbReference type="Rhea" id="RHEA:13289"/>
        <dbReference type="Rhea" id="RHEA-COMP:19498"/>
        <dbReference type="Rhea" id="RHEA-COMP:19507"/>
        <dbReference type="ChEBI" id="CHEBI:57683"/>
        <dbReference type="ChEBI" id="CHEBI:57705"/>
        <dbReference type="ChEBI" id="CHEBI:57865"/>
        <dbReference type="ChEBI" id="CHEBI:58427"/>
        <dbReference type="EC" id="2.7.8.15"/>
    </reaction>
    <physiologicalReaction direction="left-to-right" evidence="18">
        <dbReference type="Rhea" id="RHEA:13290"/>
    </physiologicalReaction>
</comment>
<evidence type="ECO:0000313" key="22">
    <source>
        <dbReference type="Proteomes" id="UP000095767"/>
    </source>
</evidence>
<evidence type="ECO:0000256" key="8">
    <source>
        <dbReference type="ARBA" id="ARBA00022679"/>
    </source>
</evidence>
<evidence type="ECO:0000313" key="21">
    <source>
        <dbReference type="EMBL" id="OEL16462.1"/>
    </source>
</evidence>
<keyword evidence="7" id="KW-0328">Glycosyltransferase</keyword>
<evidence type="ECO:0000256" key="19">
    <source>
        <dbReference type="SAM" id="MobiDB-lite"/>
    </source>
</evidence>
<dbReference type="PANTHER" id="PTHR10571">
    <property type="entry name" value="UDP-N-ACETYLGLUCOSAMINE--DOLICHYL-PHOSPHATE N-ACETYLGLUCOSAMINEPHOSPHOTRANSFERASE"/>
    <property type="match status" value="1"/>
</dbReference>
<dbReference type="Pfam" id="PF00953">
    <property type="entry name" value="Glycos_transf_4"/>
    <property type="match status" value="1"/>
</dbReference>
<dbReference type="CDD" id="cd06855">
    <property type="entry name" value="GT_GPT_euk"/>
    <property type="match status" value="1"/>
</dbReference>
<feature type="region of interest" description="Disordered" evidence="19">
    <location>
        <begin position="1"/>
        <end position="31"/>
    </location>
</feature>
<dbReference type="UniPathway" id="UPA00378"/>
<dbReference type="GO" id="GO:0046872">
    <property type="term" value="F:metal ion binding"/>
    <property type="evidence" value="ECO:0007669"/>
    <property type="project" value="UniProtKB-KW"/>
</dbReference>
<feature type="transmembrane region" description="Helical" evidence="20">
    <location>
        <begin position="312"/>
        <end position="330"/>
    </location>
</feature>
<evidence type="ECO:0000256" key="20">
    <source>
        <dbReference type="SAM" id="Phobius"/>
    </source>
</evidence>
<keyword evidence="9 20" id="KW-0812">Transmembrane</keyword>
<feature type="transmembrane region" description="Helical" evidence="20">
    <location>
        <begin position="42"/>
        <end position="66"/>
    </location>
</feature>
<dbReference type="OrthoDB" id="10262326at2759"/>
<evidence type="ECO:0000256" key="7">
    <source>
        <dbReference type="ARBA" id="ARBA00022676"/>
    </source>
</evidence>
<evidence type="ECO:0000256" key="16">
    <source>
        <dbReference type="ARBA" id="ARBA00033238"/>
    </source>
</evidence>
<dbReference type="GO" id="GO:0003975">
    <property type="term" value="F:UDP-N-acetylglucosamine-dolichyl-phosphate N-acetylglucosaminephosphotransferase activity"/>
    <property type="evidence" value="ECO:0007669"/>
    <property type="project" value="UniProtKB-EC"/>
</dbReference>